<evidence type="ECO:0000259" key="10">
    <source>
        <dbReference type="PROSITE" id="PS51915"/>
    </source>
</evidence>
<dbReference type="AlphaFoldDB" id="A0A1I8JU66"/>
<dbReference type="GO" id="GO:0005634">
    <property type="term" value="C:nucleus"/>
    <property type="evidence" value="ECO:0007669"/>
    <property type="project" value="UniProtKB-SubCell"/>
</dbReference>
<feature type="binding site" evidence="8">
    <location>
        <position position="61"/>
    </location>
    <ligand>
        <name>Zn(2+)</name>
        <dbReference type="ChEBI" id="CHEBI:29105"/>
    </ligand>
</feature>
<feature type="domain" description="ZAD" evidence="10">
    <location>
        <begin position="10"/>
        <end position="85"/>
    </location>
</feature>
<accession>A0A1I8JU66</accession>
<comment type="subcellular location">
    <subcellularLocation>
        <location evidence="1">Nucleus</location>
    </subcellularLocation>
</comment>
<feature type="binding site" evidence="8">
    <location>
        <position position="58"/>
    </location>
    <ligand>
        <name>Zn(2+)</name>
        <dbReference type="ChEBI" id="CHEBI:29105"/>
    </ligand>
</feature>
<keyword evidence="5 8" id="KW-0862">Zinc</keyword>
<evidence type="ECO:0000256" key="5">
    <source>
        <dbReference type="ARBA" id="ARBA00022833"/>
    </source>
</evidence>
<protein>
    <recommendedName>
        <fullName evidence="12">ZAD domain-containing protein</fullName>
    </recommendedName>
</protein>
<dbReference type="GO" id="GO:0008270">
    <property type="term" value="F:zinc ion binding"/>
    <property type="evidence" value="ECO:0007669"/>
    <property type="project" value="UniProtKB-UniRule"/>
</dbReference>
<feature type="domain" description="C2H2-type" evidence="9">
    <location>
        <begin position="296"/>
        <end position="324"/>
    </location>
</feature>
<sequence length="353" mass="40252">MAIATPEMFQICRFCSCQDESLLIPLEDIMDFGLAFEDVSIVTGVEINEENIASYAMCLECTTKLKSSVSFRNACLSNESLFQELFAVLAASVKELRAKIIDTIEIADSSDESQNYDLDALDGCFANYVESPESNEENSQYDQFFEDTSNEETAQTIDTAEEVFSYSANYIPPGETVFFEDVDKHKIDWYTSLNPSAPPPVRCVREPGKRKCPLCDICGKIVRHLPSHVVIHKEESTYSCPYCPTKTKQRNNLQVHIKTVHMKTVMKTCNICGKGFIHHKTYRYHMLNHQGEGKTFECKDCNKTFTNSIYLRDHFNRLHNAGRKIRNIDVTNRIKKKRSRCSSAVVEKMTDSD</sequence>
<feature type="domain" description="C2H2-type" evidence="9">
    <location>
        <begin position="238"/>
        <end position="261"/>
    </location>
</feature>
<evidence type="ECO:0000256" key="7">
    <source>
        <dbReference type="PROSITE-ProRule" id="PRU00042"/>
    </source>
</evidence>
<dbReference type="PANTHER" id="PTHR24381:SF393">
    <property type="entry name" value="CHROMATIN-LINKED ADAPTOR FOR MSL PROTEINS, ISOFORM B"/>
    <property type="match status" value="1"/>
</dbReference>
<evidence type="ECO:0000256" key="8">
    <source>
        <dbReference type="PROSITE-ProRule" id="PRU01263"/>
    </source>
</evidence>
<dbReference type="InterPro" id="IPR036236">
    <property type="entry name" value="Znf_C2H2_sf"/>
</dbReference>
<dbReference type="GO" id="GO:0000981">
    <property type="term" value="F:DNA-binding transcription factor activity, RNA polymerase II-specific"/>
    <property type="evidence" value="ECO:0007669"/>
    <property type="project" value="TreeGrafter"/>
</dbReference>
<keyword evidence="4 7" id="KW-0863">Zinc-finger</keyword>
<dbReference type="SMART" id="SM00868">
    <property type="entry name" value="zf-AD"/>
    <property type="match status" value="1"/>
</dbReference>
<evidence type="ECO:0000313" key="11">
    <source>
        <dbReference type="EnsemblMetazoa" id="AFUN016011-PA"/>
    </source>
</evidence>
<dbReference type="Gene3D" id="3.30.160.60">
    <property type="entry name" value="Classic Zinc Finger"/>
    <property type="match status" value="2"/>
</dbReference>
<dbReference type="STRING" id="62324.A0A1I8JU66"/>
<evidence type="ECO:0000256" key="6">
    <source>
        <dbReference type="ARBA" id="ARBA00023242"/>
    </source>
</evidence>
<dbReference type="SMART" id="SM00355">
    <property type="entry name" value="ZnF_C2H2"/>
    <property type="match status" value="4"/>
</dbReference>
<evidence type="ECO:0000256" key="2">
    <source>
        <dbReference type="ARBA" id="ARBA00022723"/>
    </source>
</evidence>
<evidence type="ECO:0008006" key="12">
    <source>
        <dbReference type="Google" id="ProtNLM"/>
    </source>
</evidence>
<organism evidence="11">
    <name type="scientific">Anopheles funestus</name>
    <name type="common">African malaria mosquito</name>
    <dbReference type="NCBI Taxonomy" id="62324"/>
    <lineage>
        <taxon>Eukaryota</taxon>
        <taxon>Metazoa</taxon>
        <taxon>Ecdysozoa</taxon>
        <taxon>Arthropoda</taxon>
        <taxon>Hexapoda</taxon>
        <taxon>Insecta</taxon>
        <taxon>Pterygota</taxon>
        <taxon>Neoptera</taxon>
        <taxon>Endopterygota</taxon>
        <taxon>Diptera</taxon>
        <taxon>Nematocera</taxon>
        <taxon>Culicoidea</taxon>
        <taxon>Culicidae</taxon>
        <taxon>Anophelinae</taxon>
        <taxon>Anopheles</taxon>
    </lineage>
</organism>
<dbReference type="VEuPathDB" id="VectorBase:AFUN2_011937"/>
<dbReference type="PROSITE" id="PS50157">
    <property type="entry name" value="ZINC_FINGER_C2H2_2"/>
    <property type="match status" value="3"/>
</dbReference>
<feature type="binding site" evidence="8">
    <location>
        <position position="15"/>
    </location>
    <ligand>
        <name>Zn(2+)</name>
        <dbReference type="ChEBI" id="CHEBI:29105"/>
    </ligand>
</feature>
<dbReference type="GO" id="GO:0000977">
    <property type="term" value="F:RNA polymerase II transcription regulatory region sequence-specific DNA binding"/>
    <property type="evidence" value="ECO:0007669"/>
    <property type="project" value="TreeGrafter"/>
</dbReference>
<dbReference type="Pfam" id="PF00096">
    <property type="entry name" value="zf-C2H2"/>
    <property type="match status" value="2"/>
</dbReference>
<keyword evidence="3" id="KW-0677">Repeat</keyword>
<dbReference type="PROSITE" id="PS51915">
    <property type="entry name" value="ZAD"/>
    <property type="match status" value="1"/>
</dbReference>
<feature type="domain" description="C2H2-type" evidence="9">
    <location>
        <begin position="267"/>
        <end position="294"/>
    </location>
</feature>
<dbReference type="PANTHER" id="PTHR24381">
    <property type="entry name" value="ZINC FINGER PROTEIN"/>
    <property type="match status" value="1"/>
</dbReference>
<feature type="binding site" evidence="8">
    <location>
        <position position="12"/>
    </location>
    <ligand>
        <name>Zn(2+)</name>
        <dbReference type="ChEBI" id="CHEBI:29105"/>
    </ligand>
</feature>
<evidence type="ECO:0000256" key="1">
    <source>
        <dbReference type="ARBA" id="ARBA00004123"/>
    </source>
</evidence>
<dbReference type="InterPro" id="IPR013087">
    <property type="entry name" value="Znf_C2H2_type"/>
</dbReference>
<dbReference type="SUPFAM" id="SSF57716">
    <property type="entry name" value="Glucocorticoid receptor-like (DNA-binding domain)"/>
    <property type="match status" value="1"/>
</dbReference>
<evidence type="ECO:0000256" key="4">
    <source>
        <dbReference type="ARBA" id="ARBA00022771"/>
    </source>
</evidence>
<evidence type="ECO:0000259" key="9">
    <source>
        <dbReference type="PROSITE" id="PS50157"/>
    </source>
</evidence>
<dbReference type="Pfam" id="PF07776">
    <property type="entry name" value="zf-AD"/>
    <property type="match status" value="1"/>
</dbReference>
<keyword evidence="2 8" id="KW-0479">Metal-binding</keyword>
<keyword evidence="6" id="KW-0539">Nucleus</keyword>
<dbReference type="VEuPathDB" id="VectorBase:AFUN016011"/>
<name>A0A1I8JU66_ANOFN</name>
<dbReference type="EnsemblMetazoa" id="AFUN016011-RA">
    <property type="protein sequence ID" value="AFUN016011-PA"/>
    <property type="gene ID" value="AFUN016011"/>
</dbReference>
<reference evidence="11" key="1">
    <citation type="submission" date="2020-05" db="UniProtKB">
        <authorList>
            <consortium name="EnsemblMetazoa"/>
        </authorList>
    </citation>
    <scope>IDENTIFICATION</scope>
    <source>
        <strain evidence="11">FUMOZ</strain>
    </source>
</reference>
<dbReference type="PROSITE" id="PS00028">
    <property type="entry name" value="ZINC_FINGER_C2H2_1"/>
    <property type="match status" value="2"/>
</dbReference>
<evidence type="ECO:0000256" key="3">
    <source>
        <dbReference type="ARBA" id="ARBA00022737"/>
    </source>
</evidence>
<proteinExistence type="predicted"/>
<dbReference type="InterPro" id="IPR012934">
    <property type="entry name" value="Znf_AD"/>
</dbReference>
<dbReference type="SUPFAM" id="SSF57667">
    <property type="entry name" value="beta-beta-alpha zinc fingers"/>
    <property type="match status" value="2"/>
</dbReference>